<organism evidence="1 2">
    <name type="scientific">Phyllobacterium phragmitis</name>
    <dbReference type="NCBI Taxonomy" id="2670329"/>
    <lineage>
        <taxon>Bacteria</taxon>
        <taxon>Pseudomonadati</taxon>
        <taxon>Pseudomonadota</taxon>
        <taxon>Alphaproteobacteria</taxon>
        <taxon>Hyphomicrobiales</taxon>
        <taxon>Phyllobacteriaceae</taxon>
        <taxon>Phyllobacterium</taxon>
    </lineage>
</organism>
<keyword evidence="2" id="KW-1185">Reference proteome</keyword>
<dbReference type="EMBL" id="PVBR01000035">
    <property type="protein sequence ID" value="PRD40680.1"/>
    <property type="molecule type" value="Genomic_DNA"/>
</dbReference>
<sequence length="115" mass="13082">MEPRPSNTIYRGRNIARLLRRYGQDHVGLIFRCIQASDPTCFYSDVLWAVSRYLKAHHADDADRQRVIKRFSGIDLSGIRKAATRAAMGEGEHMTKRADAMAVMIWMELDKGEAA</sequence>
<evidence type="ECO:0000313" key="2">
    <source>
        <dbReference type="Proteomes" id="UP000239434"/>
    </source>
</evidence>
<comment type="caution">
    <text evidence="1">The sequence shown here is derived from an EMBL/GenBank/DDBJ whole genome shotgun (WGS) entry which is preliminary data.</text>
</comment>
<accession>A0A2S9IJH4</accession>
<evidence type="ECO:0000313" key="1">
    <source>
        <dbReference type="EMBL" id="PRD40680.1"/>
    </source>
</evidence>
<dbReference type="AlphaFoldDB" id="A0A2S9IJH4"/>
<dbReference type="RefSeq" id="WP_105745709.1">
    <property type="nucleotide sequence ID" value="NZ_PVBR01000035.1"/>
</dbReference>
<name>A0A2S9IJH4_9HYPH</name>
<gene>
    <name evidence="1" type="ORF">C5748_25795</name>
</gene>
<dbReference type="Proteomes" id="UP000239434">
    <property type="component" value="Unassembled WGS sequence"/>
</dbReference>
<protein>
    <submittedName>
        <fullName evidence="1">Uncharacterized protein</fullName>
    </submittedName>
</protein>
<reference evidence="1 2" key="1">
    <citation type="submission" date="2018-02" db="EMBL/GenBank/DDBJ databases">
        <title>The draft genome of Phyllobacterium sp. 1N-3.</title>
        <authorList>
            <person name="Liu L."/>
            <person name="Li L."/>
            <person name="Zhang X."/>
            <person name="Wang T."/>
            <person name="Liang L."/>
        </authorList>
    </citation>
    <scope>NUCLEOTIDE SEQUENCE [LARGE SCALE GENOMIC DNA]</scope>
    <source>
        <strain evidence="1 2">1N-3</strain>
    </source>
</reference>
<proteinExistence type="predicted"/>